<dbReference type="SUPFAM" id="SSF51730">
    <property type="entry name" value="FAD-linked oxidoreductase"/>
    <property type="match status" value="1"/>
</dbReference>
<feature type="domain" description="Proline dehydrogenase" evidence="6">
    <location>
        <begin position="19"/>
        <end position="134"/>
    </location>
</feature>
<dbReference type="GO" id="GO:0005739">
    <property type="term" value="C:mitochondrion"/>
    <property type="evidence" value="ECO:0007669"/>
    <property type="project" value="TreeGrafter"/>
</dbReference>
<gene>
    <name evidence="7" type="ORF">E2C01_080076</name>
</gene>
<dbReference type="EMBL" id="VSRR010067986">
    <property type="protein sequence ID" value="MPC85307.1"/>
    <property type="molecule type" value="Genomic_DNA"/>
</dbReference>
<keyword evidence="5" id="KW-0274">FAD</keyword>
<dbReference type="PANTHER" id="PTHR13914">
    <property type="entry name" value="PROLINE OXIDASE"/>
    <property type="match status" value="1"/>
</dbReference>
<comment type="pathway">
    <text evidence="1">Amino-acid degradation; L-proline degradation into L-glutamate; L-glutamate from L-proline: step 1/2.</text>
</comment>
<dbReference type="InterPro" id="IPR015659">
    <property type="entry name" value="Proline_oxidase"/>
</dbReference>
<protein>
    <recommendedName>
        <fullName evidence="5">Proline dehydrogenase</fullName>
        <ecNumber evidence="5">1.5.5.2</ecNumber>
    </recommendedName>
</protein>
<dbReference type="GO" id="GO:0004657">
    <property type="term" value="F:proline dehydrogenase activity"/>
    <property type="evidence" value="ECO:0007669"/>
    <property type="project" value="UniProtKB-EC"/>
</dbReference>
<evidence type="ECO:0000313" key="8">
    <source>
        <dbReference type="Proteomes" id="UP000324222"/>
    </source>
</evidence>
<evidence type="ECO:0000256" key="2">
    <source>
        <dbReference type="ARBA" id="ARBA00005869"/>
    </source>
</evidence>
<dbReference type="Proteomes" id="UP000324222">
    <property type="component" value="Unassembled WGS sequence"/>
</dbReference>
<dbReference type="GO" id="GO:0010133">
    <property type="term" value="P:L-proline catabolic process to L-glutamate"/>
    <property type="evidence" value="ECO:0007669"/>
    <property type="project" value="TreeGrafter"/>
</dbReference>
<dbReference type="Pfam" id="PF01619">
    <property type="entry name" value="Pro_dh"/>
    <property type="match status" value="1"/>
</dbReference>
<dbReference type="AlphaFoldDB" id="A0A5B7IV12"/>
<keyword evidence="3 5" id="KW-0560">Oxidoreductase</keyword>
<comment type="catalytic activity">
    <reaction evidence="5">
        <text>L-proline + a quinone = (S)-1-pyrroline-5-carboxylate + a quinol + H(+)</text>
        <dbReference type="Rhea" id="RHEA:23784"/>
        <dbReference type="ChEBI" id="CHEBI:15378"/>
        <dbReference type="ChEBI" id="CHEBI:17388"/>
        <dbReference type="ChEBI" id="CHEBI:24646"/>
        <dbReference type="ChEBI" id="CHEBI:60039"/>
        <dbReference type="ChEBI" id="CHEBI:132124"/>
        <dbReference type="EC" id="1.5.5.2"/>
    </reaction>
</comment>
<dbReference type="EC" id="1.5.5.2" evidence="5"/>
<dbReference type="InterPro" id="IPR002872">
    <property type="entry name" value="Proline_DH_dom"/>
</dbReference>
<evidence type="ECO:0000256" key="3">
    <source>
        <dbReference type="ARBA" id="ARBA00023002"/>
    </source>
</evidence>
<evidence type="ECO:0000256" key="1">
    <source>
        <dbReference type="ARBA" id="ARBA00004739"/>
    </source>
</evidence>
<evidence type="ECO:0000256" key="5">
    <source>
        <dbReference type="RuleBase" id="RU364054"/>
    </source>
</evidence>
<dbReference type="Gene3D" id="3.20.20.220">
    <property type="match status" value="1"/>
</dbReference>
<accession>A0A5B7IV12</accession>
<name>A0A5B7IV12_PORTR</name>
<keyword evidence="4 5" id="KW-0642">Proline metabolism</keyword>
<comment type="cofactor">
    <cofactor evidence="5">
        <name>FAD</name>
        <dbReference type="ChEBI" id="CHEBI:57692"/>
    </cofactor>
</comment>
<keyword evidence="5" id="KW-0285">Flavoprotein</keyword>
<comment type="caution">
    <text evidence="7">The sequence shown here is derived from an EMBL/GenBank/DDBJ whole genome shotgun (WGS) entry which is preliminary data.</text>
</comment>
<evidence type="ECO:0000259" key="6">
    <source>
        <dbReference type="Pfam" id="PF01619"/>
    </source>
</evidence>
<organism evidence="7 8">
    <name type="scientific">Portunus trituberculatus</name>
    <name type="common">Swimming crab</name>
    <name type="synonym">Neptunus trituberculatus</name>
    <dbReference type="NCBI Taxonomy" id="210409"/>
    <lineage>
        <taxon>Eukaryota</taxon>
        <taxon>Metazoa</taxon>
        <taxon>Ecdysozoa</taxon>
        <taxon>Arthropoda</taxon>
        <taxon>Crustacea</taxon>
        <taxon>Multicrustacea</taxon>
        <taxon>Malacostraca</taxon>
        <taxon>Eumalacostraca</taxon>
        <taxon>Eucarida</taxon>
        <taxon>Decapoda</taxon>
        <taxon>Pleocyemata</taxon>
        <taxon>Brachyura</taxon>
        <taxon>Eubrachyura</taxon>
        <taxon>Portunoidea</taxon>
        <taxon>Portunidae</taxon>
        <taxon>Portuninae</taxon>
        <taxon>Portunus</taxon>
    </lineage>
</organism>
<evidence type="ECO:0000313" key="7">
    <source>
        <dbReference type="EMBL" id="MPC85307.1"/>
    </source>
</evidence>
<dbReference type="InterPro" id="IPR029041">
    <property type="entry name" value="FAD-linked_oxidoreductase-like"/>
</dbReference>
<evidence type="ECO:0000256" key="4">
    <source>
        <dbReference type="ARBA" id="ARBA00023062"/>
    </source>
</evidence>
<dbReference type="GO" id="GO:0071949">
    <property type="term" value="F:FAD binding"/>
    <property type="evidence" value="ECO:0007669"/>
    <property type="project" value="TreeGrafter"/>
</dbReference>
<proteinExistence type="inferred from homology"/>
<dbReference type="OrthoDB" id="5464at2759"/>
<dbReference type="PANTHER" id="PTHR13914:SF0">
    <property type="entry name" value="PROLINE DEHYDROGENASE 1, MITOCHONDRIAL"/>
    <property type="match status" value="1"/>
</dbReference>
<comment type="function">
    <text evidence="5">Converts proline to delta-1-pyrroline-5-carboxylate.</text>
</comment>
<comment type="similarity">
    <text evidence="2 5">Belongs to the proline oxidase family.</text>
</comment>
<reference evidence="7 8" key="1">
    <citation type="submission" date="2019-05" db="EMBL/GenBank/DDBJ databases">
        <title>Another draft genome of Portunus trituberculatus and its Hox gene families provides insights of decapod evolution.</title>
        <authorList>
            <person name="Jeong J.-H."/>
            <person name="Song I."/>
            <person name="Kim S."/>
            <person name="Choi T."/>
            <person name="Kim D."/>
            <person name="Ryu S."/>
            <person name="Kim W."/>
        </authorList>
    </citation>
    <scope>NUCLEOTIDE SEQUENCE [LARGE SCALE GENOMIC DNA]</scope>
    <source>
        <tissue evidence="7">Muscle</tissue>
    </source>
</reference>
<sequence length="134" mass="14806">MFTLVMEPWRGGGVLTGAACRDDGVVLAVDAEWTYTNPAINLMTLALMHIFNRGEAGETVRPVIWNTYQGYLKAAVENLQEDLAVASLLGSDVSFGAKLVRGAYMERERAWAAEQGRPDPVNDTYEDTCTVYNR</sequence>
<keyword evidence="8" id="KW-1185">Reference proteome</keyword>